<name>U4QEC7_9HYPH</name>
<geneLocation type="plasmid" evidence="1 2">
    <name>IRBL74_p</name>
</geneLocation>
<accession>U4QEC7</accession>
<dbReference type="AlphaFoldDB" id="U4QEC7"/>
<dbReference type="RefSeq" id="WP_022557253.1">
    <property type="nucleotide sequence ID" value="NC_022536.1"/>
</dbReference>
<evidence type="ECO:0000313" key="2">
    <source>
        <dbReference type="Proteomes" id="UP000016944"/>
    </source>
</evidence>
<dbReference type="PATRIC" id="fig|424182.3.peg.4961"/>
<dbReference type="Proteomes" id="UP000016944">
    <property type="component" value="Plasmid IRBL74_p"/>
</dbReference>
<dbReference type="HOGENOM" id="CLU_1804657_0_0_5"/>
<reference evidence="1 2" key="1">
    <citation type="journal article" date="2013" name="Genome Announc.">
        <title>Complete Genome Sequence of the Sesbania Symbiont and Rice Growth-Promoting Endophyte Rhizobium sp. Strain IRBG74.</title>
        <authorList>
            <person name="Crook M.B."/>
            <person name="Mitra S."/>
            <person name="Ane J.M."/>
            <person name="Sadowsky M.J."/>
            <person name="Gyaneshwar P."/>
        </authorList>
    </citation>
    <scope>NUCLEOTIDE SEQUENCE [LARGE SCALE GENOMIC DNA]</scope>
    <source>
        <strain evidence="1 2">IRBG74</strain>
        <plasmid evidence="2">IRBL74_p</plasmid>
    </source>
</reference>
<organism evidence="1 2">
    <name type="scientific">Agrobacterium pusense</name>
    <dbReference type="NCBI Taxonomy" id="648995"/>
    <lineage>
        <taxon>Bacteria</taxon>
        <taxon>Pseudomonadati</taxon>
        <taxon>Pseudomonadota</taxon>
        <taxon>Alphaproteobacteria</taxon>
        <taxon>Hyphomicrobiales</taxon>
        <taxon>Rhizobiaceae</taxon>
        <taxon>Rhizobium/Agrobacterium group</taxon>
        <taxon>Agrobacterium</taxon>
    </lineage>
</organism>
<keyword evidence="1" id="KW-0614">Plasmid</keyword>
<proteinExistence type="predicted"/>
<protein>
    <submittedName>
        <fullName evidence="1">Uncharacterized protein</fullName>
    </submittedName>
</protein>
<sequence>MSAIDRIGSTAAIYTRLRPQEDTHTVPGQAAERPVAASFGGAPAPLSSNLANVLWSLQGEPAGHIDEAPLQDGGPSPEEELSKWAHMSLGEKIRAQYLEARGLTESDLPAMAPDERKAIEDEIKNAIMAALENTGEDHTGPRP</sequence>
<dbReference type="EMBL" id="HG518324">
    <property type="protein sequence ID" value="CDI11948.1"/>
    <property type="molecule type" value="Genomic_DNA"/>
</dbReference>
<evidence type="ECO:0000313" key="1">
    <source>
        <dbReference type="EMBL" id="CDI11948.1"/>
    </source>
</evidence>
<dbReference type="KEGG" id="rir:BN877_p0219"/>
<gene>
    <name evidence="1" type="ORF">BN877_p0219</name>
</gene>